<sequence>MMTDNDSVRAGNSDSMPSCISSSFQYTCTSIQSQDRFVVYAVRRLPGTYIPIFLGHLFGWLYSPFGHDEIRFGMAIASRDEDGTETCMKRWIMDRIWNSYKEMRTMGRGVSWWLLIAHRLRGYLVC</sequence>
<gene>
    <name evidence="1" type="ORF">GSTUAT00008295001</name>
</gene>
<evidence type="ECO:0000313" key="2">
    <source>
        <dbReference type="Proteomes" id="UP001412239"/>
    </source>
</evidence>
<organism evidence="1 2">
    <name type="scientific">Tuber aestivum</name>
    <name type="common">summer truffle</name>
    <dbReference type="NCBI Taxonomy" id="59557"/>
    <lineage>
        <taxon>Eukaryota</taxon>
        <taxon>Fungi</taxon>
        <taxon>Dikarya</taxon>
        <taxon>Ascomycota</taxon>
        <taxon>Pezizomycotina</taxon>
        <taxon>Pezizomycetes</taxon>
        <taxon>Pezizales</taxon>
        <taxon>Tuberaceae</taxon>
        <taxon>Tuber</taxon>
    </lineage>
</organism>
<protein>
    <submittedName>
        <fullName evidence="1">Uncharacterized protein</fullName>
    </submittedName>
</protein>
<accession>A0A292PJ26</accession>
<keyword evidence="2" id="KW-1185">Reference proteome</keyword>
<dbReference type="AlphaFoldDB" id="A0A292PJ26"/>
<dbReference type="EMBL" id="LN891190">
    <property type="protein sequence ID" value="CUS07612.1"/>
    <property type="molecule type" value="Genomic_DNA"/>
</dbReference>
<dbReference type="Proteomes" id="UP001412239">
    <property type="component" value="Unassembled WGS sequence"/>
</dbReference>
<reference evidence="1" key="1">
    <citation type="submission" date="2015-10" db="EMBL/GenBank/DDBJ databases">
        <authorList>
            <person name="Regsiter A."/>
            <person name="william w."/>
        </authorList>
    </citation>
    <scope>NUCLEOTIDE SEQUENCE</scope>
    <source>
        <strain evidence="1">Montdore</strain>
    </source>
</reference>
<name>A0A292PJ26_9PEZI</name>
<evidence type="ECO:0000313" key="1">
    <source>
        <dbReference type="EMBL" id="CUS07612.1"/>
    </source>
</evidence>
<proteinExistence type="predicted"/>